<dbReference type="KEGG" id="pary:A4V02_03945"/>
<gene>
    <name evidence="2" type="ORF">A4V02_03945</name>
    <name evidence="3" type="ORF">E5333_06045</name>
</gene>
<evidence type="ECO:0000256" key="1">
    <source>
        <dbReference type="SAM" id="Phobius"/>
    </source>
</evidence>
<evidence type="ECO:0000313" key="3">
    <source>
        <dbReference type="EMBL" id="TGY74616.1"/>
    </source>
</evidence>
<organism evidence="2 4">
    <name type="scientific">Muribaculum intestinale</name>
    <dbReference type="NCBI Taxonomy" id="1796646"/>
    <lineage>
        <taxon>Bacteria</taxon>
        <taxon>Pseudomonadati</taxon>
        <taxon>Bacteroidota</taxon>
        <taxon>Bacteroidia</taxon>
        <taxon>Bacteroidales</taxon>
        <taxon>Muribaculaceae</taxon>
        <taxon>Muribaculum</taxon>
    </lineage>
</organism>
<protein>
    <submittedName>
        <fullName evidence="2">Uncharacterized protein</fullName>
    </submittedName>
</protein>
<sequence>MRPGTKLAIMLASGALVWGIIAMAVCWREKPQKRAVRVAQTALHASVDNPESVKVIAVSDPDSVFGRCYIDDEEKMAIAVSMMKVNERVMSQTDNLGSMDFDNPALRELVERQMSSMSAMRSLMSLEGPDAPRKPFSGWKVKIEYEAVSESGTPYRSEYWFITDRDAQCVVSSFEIPLL</sequence>
<dbReference type="AlphaFoldDB" id="A0A1B1S830"/>
<reference evidence="4" key="1">
    <citation type="submission" date="2016-04" db="EMBL/GenBank/DDBJ databases">
        <title>Complete Genome Sequences of Twelve Strains of a Stable Defined Moderately Diverse Mouse Microbiota 2 (sDMDMm2).</title>
        <authorList>
            <person name="Uchimura Y."/>
            <person name="Wyss M."/>
            <person name="Brugiroux S."/>
            <person name="Limenitakis J.P."/>
            <person name="Stecher B."/>
            <person name="McCoy K.D."/>
            <person name="Macpherson A.J."/>
        </authorList>
    </citation>
    <scope>NUCLEOTIDE SEQUENCE [LARGE SCALE GENOMIC DNA]</scope>
    <source>
        <strain evidence="4">YL27</strain>
    </source>
</reference>
<dbReference type="Proteomes" id="UP000186351">
    <property type="component" value="Chromosome"/>
</dbReference>
<reference evidence="3 5" key="3">
    <citation type="submission" date="2019-04" db="EMBL/GenBank/DDBJ databases">
        <title>Microbes associate with the intestines of laboratory mice.</title>
        <authorList>
            <person name="Navarre W."/>
            <person name="Wong E."/>
            <person name="Huang K."/>
            <person name="Tropini C."/>
            <person name="Ng K."/>
            <person name="Yu B."/>
        </authorList>
    </citation>
    <scope>NUCLEOTIDE SEQUENCE [LARGE SCALE GENOMIC DNA]</scope>
    <source>
        <strain evidence="3 5">NM06_A21</strain>
    </source>
</reference>
<evidence type="ECO:0000313" key="5">
    <source>
        <dbReference type="Proteomes" id="UP000306630"/>
    </source>
</evidence>
<reference evidence="2" key="2">
    <citation type="submission" date="2017-04" db="EMBL/GenBank/DDBJ databases">
        <title>Complete Genome Sequences of Twelve Strains of a Stable Defined Moderately Diverse Mouse Microbiota 2 (sDMDMm2).</title>
        <authorList>
            <person name="Uchimura Y."/>
            <person name="Wyss M."/>
            <person name="Brugiroux S."/>
            <person name="Limenitakis J.P."/>
            <person name="Stecher B."/>
            <person name="McCoy K.D."/>
            <person name="Macpherson A.J."/>
        </authorList>
    </citation>
    <scope>NUCLEOTIDE SEQUENCE</scope>
    <source>
        <strain evidence="2">YL27</strain>
    </source>
</reference>
<evidence type="ECO:0000313" key="2">
    <source>
        <dbReference type="EMBL" id="ANU62952.1"/>
    </source>
</evidence>
<dbReference type="RefSeq" id="WP_068960314.1">
    <property type="nucleotide sequence ID" value="NZ_CAJTAP010000066.1"/>
</dbReference>
<dbReference type="GeneID" id="65535998"/>
<keyword evidence="1" id="KW-0472">Membrane</keyword>
<feature type="transmembrane region" description="Helical" evidence="1">
    <location>
        <begin position="6"/>
        <end position="27"/>
    </location>
</feature>
<dbReference type="STRING" id="1796646.A4V02_03945"/>
<keyword evidence="1" id="KW-1133">Transmembrane helix</keyword>
<evidence type="ECO:0000313" key="4">
    <source>
        <dbReference type="Proteomes" id="UP000186351"/>
    </source>
</evidence>
<dbReference type="EMBL" id="SRYD01000019">
    <property type="protein sequence ID" value="TGY74616.1"/>
    <property type="molecule type" value="Genomic_DNA"/>
</dbReference>
<accession>A0A1Z2XDM7</accession>
<name>A0A1B1S830_9BACT</name>
<keyword evidence="4" id="KW-1185">Reference proteome</keyword>
<proteinExistence type="predicted"/>
<accession>A0A1B1S830</accession>
<dbReference type="EMBL" id="CP015402">
    <property type="protein sequence ID" value="ANU62952.1"/>
    <property type="molecule type" value="Genomic_DNA"/>
</dbReference>
<dbReference type="Proteomes" id="UP000306630">
    <property type="component" value="Unassembled WGS sequence"/>
</dbReference>
<keyword evidence="1" id="KW-0812">Transmembrane</keyword>
<dbReference type="OrthoDB" id="1068058at2"/>